<dbReference type="OrthoDB" id="9310469at2759"/>
<evidence type="ECO:0000313" key="2">
    <source>
        <dbReference type="Proteomes" id="UP000631391"/>
    </source>
</evidence>
<gene>
    <name evidence="1" type="primary">Ddah1_1</name>
    <name evidence="1" type="ORF">PICGYM_R15091</name>
</gene>
<reference evidence="1" key="1">
    <citation type="submission" date="2019-10" db="EMBL/GenBank/DDBJ databases">
        <title>Bird 10,000 Genomes (B10K) Project - Family phase.</title>
        <authorList>
            <person name="Zhang G."/>
        </authorList>
    </citation>
    <scope>NUCLEOTIDE SEQUENCE</scope>
    <source>
        <strain evidence="1">B10K-DU-012-30</strain>
        <tissue evidence="1">Muscle</tissue>
    </source>
</reference>
<accession>A0A851BU47</accession>
<name>A0A851BU47_PICGY</name>
<sequence>PGGLPGGLLLHRGPEEFPRSHKVFQKLPGVSLVPLELSEVAKVGGALSSCCVLL</sequence>
<protein>
    <submittedName>
        <fullName evidence="1">DDAH1 dimethylaminohydrolase</fullName>
    </submittedName>
</protein>
<dbReference type="AlphaFoldDB" id="A0A851BU47"/>
<dbReference type="EMBL" id="WEKY01060030">
    <property type="protein sequence ID" value="NWI47785.1"/>
    <property type="molecule type" value="Genomic_DNA"/>
</dbReference>
<evidence type="ECO:0000313" key="1">
    <source>
        <dbReference type="EMBL" id="NWI47785.1"/>
    </source>
</evidence>
<proteinExistence type="predicted"/>
<dbReference type="Proteomes" id="UP000631391">
    <property type="component" value="Unassembled WGS sequence"/>
</dbReference>
<dbReference type="GO" id="GO:0016787">
    <property type="term" value="F:hydrolase activity"/>
    <property type="evidence" value="ECO:0007669"/>
    <property type="project" value="UniProtKB-KW"/>
</dbReference>
<feature type="non-terminal residue" evidence="1">
    <location>
        <position position="54"/>
    </location>
</feature>
<feature type="non-terminal residue" evidence="1">
    <location>
        <position position="1"/>
    </location>
</feature>
<comment type="caution">
    <text evidence="1">The sequence shown here is derived from an EMBL/GenBank/DDBJ whole genome shotgun (WGS) entry which is preliminary data.</text>
</comment>
<keyword evidence="2" id="KW-1185">Reference proteome</keyword>
<dbReference type="Gene3D" id="3.75.10.10">
    <property type="entry name" value="L-arginine/glycine Amidinotransferase, Chain A"/>
    <property type="match status" value="1"/>
</dbReference>
<keyword evidence="1" id="KW-0378">Hydrolase</keyword>
<organism evidence="1 2">
    <name type="scientific">Picathartes gymnocephalus</name>
    <name type="common">White-necked rockfowl</name>
    <dbReference type="NCBI Taxonomy" id="175131"/>
    <lineage>
        <taxon>Eukaryota</taxon>
        <taxon>Metazoa</taxon>
        <taxon>Chordata</taxon>
        <taxon>Craniata</taxon>
        <taxon>Vertebrata</taxon>
        <taxon>Euteleostomi</taxon>
        <taxon>Archelosauria</taxon>
        <taxon>Archosauria</taxon>
        <taxon>Dinosauria</taxon>
        <taxon>Saurischia</taxon>
        <taxon>Theropoda</taxon>
        <taxon>Coelurosauria</taxon>
        <taxon>Aves</taxon>
        <taxon>Neognathae</taxon>
        <taxon>Neoaves</taxon>
        <taxon>Telluraves</taxon>
        <taxon>Australaves</taxon>
        <taxon>Passeriformes</taxon>
        <taxon>Picathartidae</taxon>
        <taxon>Picathartes</taxon>
    </lineage>
</organism>